<dbReference type="SUPFAM" id="SSF88723">
    <property type="entry name" value="PIN domain-like"/>
    <property type="match status" value="1"/>
</dbReference>
<evidence type="ECO:0000259" key="1">
    <source>
        <dbReference type="Pfam" id="PF18480"/>
    </source>
</evidence>
<name>A0ABT7AZ17_9CYAN</name>
<dbReference type="RefSeq" id="WP_283755905.1">
    <property type="nucleotide sequence ID" value="NZ_JAQOSP010000145.1"/>
</dbReference>
<protein>
    <submittedName>
        <fullName evidence="2">DUF5615 family PIN-like protein</fullName>
    </submittedName>
</protein>
<reference evidence="2 3" key="1">
    <citation type="submission" date="2023-01" db="EMBL/GenBank/DDBJ databases">
        <title>Novel diversity within Roseofilum (Cyanobacteria; Desertifilaceae) from marine benthic mats with descriptions of four novel species.</title>
        <authorList>
            <person name="Wang Y."/>
            <person name="Berthold D.E."/>
            <person name="Hu J."/>
            <person name="Lefler F.W."/>
            <person name="Laughinghouse H.D. IV."/>
        </authorList>
    </citation>
    <scope>NUCLEOTIDE SEQUENCE [LARGE SCALE GENOMIC DNA]</scope>
    <source>
        <strain evidence="2 3">BLCC-M154</strain>
    </source>
</reference>
<dbReference type="Proteomes" id="UP001235303">
    <property type="component" value="Unassembled WGS sequence"/>
</dbReference>
<dbReference type="InterPro" id="IPR029060">
    <property type="entry name" value="PIN-like_dom_sf"/>
</dbReference>
<keyword evidence="3" id="KW-1185">Reference proteome</keyword>
<gene>
    <name evidence="2" type="ORF">PMG71_22235</name>
</gene>
<proteinExistence type="predicted"/>
<organism evidence="2 3">
    <name type="scientific">Roseofilum acuticapitatum BLCC-M154</name>
    <dbReference type="NCBI Taxonomy" id="3022444"/>
    <lineage>
        <taxon>Bacteria</taxon>
        <taxon>Bacillati</taxon>
        <taxon>Cyanobacteriota</taxon>
        <taxon>Cyanophyceae</taxon>
        <taxon>Desertifilales</taxon>
        <taxon>Desertifilaceae</taxon>
        <taxon>Roseofilum</taxon>
        <taxon>Roseofilum acuticapitatum</taxon>
    </lineage>
</organism>
<evidence type="ECO:0000313" key="3">
    <source>
        <dbReference type="Proteomes" id="UP001235303"/>
    </source>
</evidence>
<feature type="non-terminal residue" evidence="2">
    <location>
        <position position="147"/>
    </location>
</feature>
<dbReference type="EMBL" id="JAQOSP010000145">
    <property type="protein sequence ID" value="MDJ1172152.1"/>
    <property type="molecule type" value="Genomic_DNA"/>
</dbReference>
<evidence type="ECO:0000313" key="2">
    <source>
        <dbReference type="EMBL" id="MDJ1172152.1"/>
    </source>
</evidence>
<dbReference type="Pfam" id="PF18480">
    <property type="entry name" value="DUF5615"/>
    <property type="match status" value="1"/>
</dbReference>
<feature type="domain" description="DUF5615" evidence="1">
    <location>
        <begin position="8"/>
        <end position="72"/>
    </location>
</feature>
<accession>A0ABT7AZ17</accession>
<comment type="caution">
    <text evidence="2">The sequence shown here is derived from an EMBL/GenBank/DDBJ whole genome shotgun (WGS) entry which is preliminary data.</text>
</comment>
<dbReference type="InterPro" id="IPR041049">
    <property type="entry name" value="DUF5615"/>
</dbReference>
<sequence>MTAAEPINFFTDQDVPDGIGNYLVGRGHNLKRLRDVIATDSPDPIVATTCREAGWVLVTFNWKDFKAIIHREQAIQFNGNAPTHRDLKTLHRLEFGCHHVDGLNMIQIYIDVVERELINATPDVEARVQICKNHIKVFRVGTASIIV</sequence>